<evidence type="ECO:0000256" key="2">
    <source>
        <dbReference type="ARBA" id="ARBA00023015"/>
    </source>
</evidence>
<gene>
    <name evidence="8" type="ORF">N802_00335</name>
</gene>
<dbReference type="GO" id="GO:0000160">
    <property type="term" value="P:phosphorelay signal transduction system"/>
    <property type="evidence" value="ECO:0007669"/>
    <property type="project" value="InterPro"/>
</dbReference>
<dbReference type="InterPro" id="IPR000792">
    <property type="entry name" value="Tscrpt_reg_LuxR_C"/>
</dbReference>
<dbReference type="InterPro" id="IPR039420">
    <property type="entry name" value="WalR-like"/>
</dbReference>
<dbReference type="EMBL" id="AVPJ01000001">
    <property type="protein sequence ID" value="KGN34580.1"/>
    <property type="molecule type" value="Genomic_DNA"/>
</dbReference>
<dbReference type="InterPro" id="IPR058245">
    <property type="entry name" value="NreC/VraR/RcsB-like_REC"/>
</dbReference>
<feature type="domain" description="Response regulatory" evidence="7">
    <location>
        <begin position="2"/>
        <end position="119"/>
    </location>
</feature>
<keyword evidence="3" id="KW-0238">DNA-binding</keyword>
<dbReference type="Proteomes" id="UP000030002">
    <property type="component" value="Unassembled WGS sequence"/>
</dbReference>
<dbReference type="PANTHER" id="PTHR43214:SF24">
    <property type="entry name" value="TRANSCRIPTIONAL REGULATORY PROTEIN NARL-RELATED"/>
    <property type="match status" value="1"/>
</dbReference>
<dbReference type="eggNOG" id="COG2197">
    <property type="taxonomic scope" value="Bacteria"/>
</dbReference>
<keyword evidence="4" id="KW-0804">Transcription</keyword>
<dbReference type="SMART" id="SM00421">
    <property type="entry name" value="HTH_LUXR"/>
    <property type="match status" value="1"/>
</dbReference>
<dbReference type="CDD" id="cd06170">
    <property type="entry name" value="LuxR_C_like"/>
    <property type="match status" value="1"/>
</dbReference>
<evidence type="ECO:0000259" key="7">
    <source>
        <dbReference type="PROSITE" id="PS50110"/>
    </source>
</evidence>
<keyword evidence="2" id="KW-0805">Transcription regulation</keyword>
<protein>
    <submittedName>
        <fullName evidence="8">LuxR family transcriptional regulator</fullName>
    </submittedName>
</protein>
<evidence type="ECO:0000256" key="1">
    <source>
        <dbReference type="ARBA" id="ARBA00022553"/>
    </source>
</evidence>
<dbReference type="SUPFAM" id="SSF52172">
    <property type="entry name" value="CheY-like"/>
    <property type="match status" value="1"/>
</dbReference>
<dbReference type="STRING" id="1385520.N802_00335"/>
<dbReference type="AlphaFoldDB" id="A0A0A0JB16"/>
<evidence type="ECO:0000313" key="9">
    <source>
        <dbReference type="Proteomes" id="UP000030002"/>
    </source>
</evidence>
<dbReference type="Pfam" id="PF00072">
    <property type="entry name" value="Response_reg"/>
    <property type="match status" value="1"/>
</dbReference>
<evidence type="ECO:0000313" key="8">
    <source>
        <dbReference type="EMBL" id="KGN34580.1"/>
    </source>
</evidence>
<comment type="caution">
    <text evidence="8">The sequence shown here is derived from an EMBL/GenBank/DDBJ whole genome shotgun (WGS) entry which is preliminary data.</text>
</comment>
<evidence type="ECO:0000259" key="6">
    <source>
        <dbReference type="PROSITE" id="PS50043"/>
    </source>
</evidence>
<dbReference type="PROSITE" id="PS50043">
    <property type="entry name" value="HTH_LUXR_2"/>
    <property type="match status" value="1"/>
</dbReference>
<sequence length="205" mass="21576">MRVLIVDDHPVVRSGMRTLLAASPCIEIVGEAATGREALGLVETTSPDVVLTDLRLGSGLDGVGVTRAVRAAHDDVAVLIITTFDHDADIVRAVEAGAAGYLLKDALPEEIVAAIRAAAVGETVLSAQLTERVVETMRAGQRQLSDREREVLVLVAEGLSNDEIAKALFISRATVKTHLGHLFGKLGADSRTAAVATARRLGLLD</sequence>
<dbReference type="PROSITE" id="PS00622">
    <property type="entry name" value="HTH_LUXR_1"/>
    <property type="match status" value="1"/>
</dbReference>
<organism evidence="8 9">
    <name type="scientific">Knoellia sinensis KCTC 19936</name>
    <dbReference type="NCBI Taxonomy" id="1385520"/>
    <lineage>
        <taxon>Bacteria</taxon>
        <taxon>Bacillati</taxon>
        <taxon>Actinomycetota</taxon>
        <taxon>Actinomycetes</taxon>
        <taxon>Micrococcales</taxon>
        <taxon>Intrasporangiaceae</taxon>
        <taxon>Knoellia</taxon>
    </lineage>
</organism>
<dbReference type="Pfam" id="PF00196">
    <property type="entry name" value="GerE"/>
    <property type="match status" value="1"/>
</dbReference>
<dbReference type="SMART" id="SM00448">
    <property type="entry name" value="REC"/>
    <property type="match status" value="1"/>
</dbReference>
<feature type="domain" description="HTH luxR-type" evidence="6">
    <location>
        <begin position="137"/>
        <end position="202"/>
    </location>
</feature>
<evidence type="ECO:0000256" key="3">
    <source>
        <dbReference type="ARBA" id="ARBA00023125"/>
    </source>
</evidence>
<dbReference type="InterPro" id="IPR011006">
    <property type="entry name" value="CheY-like_superfamily"/>
</dbReference>
<dbReference type="GO" id="GO:0006355">
    <property type="term" value="P:regulation of DNA-templated transcription"/>
    <property type="evidence" value="ECO:0007669"/>
    <property type="project" value="InterPro"/>
</dbReference>
<reference evidence="8 9" key="1">
    <citation type="submission" date="2013-08" db="EMBL/GenBank/DDBJ databases">
        <title>The genome sequence of Knoellia sinensis.</title>
        <authorList>
            <person name="Zhu W."/>
            <person name="Wang G."/>
        </authorList>
    </citation>
    <scope>NUCLEOTIDE SEQUENCE [LARGE SCALE GENOMIC DNA]</scope>
    <source>
        <strain evidence="8 9">KCTC 19936</strain>
    </source>
</reference>
<evidence type="ECO:0000256" key="4">
    <source>
        <dbReference type="ARBA" id="ARBA00023163"/>
    </source>
</evidence>
<dbReference type="SUPFAM" id="SSF46894">
    <property type="entry name" value="C-terminal effector domain of the bipartite response regulators"/>
    <property type="match status" value="1"/>
</dbReference>
<dbReference type="PROSITE" id="PS50110">
    <property type="entry name" value="RESPONSE_REGULATORY"/>
    <property type="match status" value="1"/>
</dbReference>
<feature type="modified residue" description="4-aspartylphosphate" evidence="5">
    <location>
        <position position="53"/>
    </location>
</feature>
<proteinExistence type="predicted"/>
<dbReference type="CDD" id="cd17535">
    <property type="entry name" value="REC_NarL-like"/>
    <property type="match status" value="1"/>
</dbReference>
<dbReference type="PRINTS" id="PR00038">
    <property type="entry name" value="HTHLUXR"/>
</dbReference>
<accession>A0A0A0JB16</accession>
<dbReference type="GO" id="GO:0003677">
    <property type="term" value="F:DNA binding"/>
    <property type="evidence" value="ECO:0007669"/>
    <property type="project" value="UniProtKB-KW"/>
</dbReference>
<dbReference type="InterPro" id="IPR016032">
    <property type="entry name" value="Sig_transdc_resp-reg_C-effctor"/>
</dbReference>
<dbReference type="InterPro" id="IPR001789">
    <property type="entry name" value="Sig_transdc_resp-reg_receiver"/>
</dbReference>
<keyword evidence="1 5" id="KW-0597">Phosphoprotein</keyword>
<keyword evidence="9" id="KW-1185">Reference proteome</keyword>
<dbReference type="Gene3D" id="3.40.50.2300">
    <property type="match status" value="1"/>
</dbReference>
<name>A0A0A0JB16_9MICO</name>
<evidence type="ECO:0000256" key="5">
    <source>
        <dbReference type="PROSITE-ProRule" id="PRU00169"/>
    </source>
</evidence>
<dbReference type="PANTHER" id="PTHR43214">
    <property type="entry name" value="TWO-COMPONENT RESPONSE REGULATOR"/>
    <property type="match status" value="1"/>
</dbReference>